<organism evidence="3 4">
    <name type="scientific">Aquariibacter lacus</name>
    <dbReference type="NCBI Taxonomy" id="2801332"/>
    <lineage>
        <taxon>Bacteria</taxon>
        <taxon>Pseudomonadati</taxon>
        <taxon>Pseudomonadota</taxon>
        <taxon>Betaproteobacteria</taxon>
        <taxon>Burkholderiales</taxon>
        <taxon>Sphaerotilaceae</taxon>
        <taxon>Aquariibacter</taxon>
    </lineage>
</organism>
<feature type="region of interest" description="Disordered" evidence="1">
    <location>
        <begin position="87"/>
        <end position="176"/>
    </location>
</feature>
<dbReference type="Proteomes" id="UP000643207">
    <property type="component" value="Unassembled WGS sequence"/>
</dbReference>
<dbReference type="InterPro" id="IPR002645">
    <property type="entry name" value="STAS_dom"/>
</dbReference>
<sequence length="176" mass="18210">MLMLPETLTEAEAEDVLRLARQALQRSPAEEALQVDASALGRYDSSALAVLLETRRLARAWGRACSVSGLPAPLVELARLYGIDGLLELAPPADPPPGSGRPAEAGPYETPTKPAPPAKASRKPRAAAASADAPAEARSPAKRGSRKAAPSRVEPPLLASEPPASAERPQGDTGTA</sequence>
<accession>A0A9X0XGJ4</accession>
<dbReference type="CDD" id="cd07043">
    <property type="entry name" value="STAS_anti-anti-sigma_factors"/>
    <property type="match status" value="1"/>
</dbReference>
<comment type="caution">
    <text evidence="3">The sequence shown here is derived from an EMBL/GenBank/DDBJ whole genome shotgun (WGS) entry which is preliminary data.</text>
</comment>
<gene>
    <name evidence="3" type="ORF">JI742_04370</name>
</gene>
<dbReference type="EMBL" id="JAERRA010000001">
    <property type="protein sequence ID" value="MBL0719120.1"/>
    <property type="molecule type" value="Genomic_DNA"/>
</dbReference>
<dbReference type="InterPro" id="IPR036513">
    <property type="entry name" value="STAS_dom_sf"/>
</dbReference>
<dbReference type="PROSITE" id="PS50801">
    <property type="entry name" value="STAS"/>
    <property type="match status" value="1"/>
</dbReference>
<name>A0A9X0XGJ4_9BURK</name>
<protein>
    <submittedName>
        <fullName evidence="3">STAS domain-containing protein</fullName>
    </submittedName>
</protein>
<dbReference type="InterPro" id="IPR058548">
    <property type="entry name" value="MlaB-like_STAS"/>
</dbReference>
<dbReference type="SUPFAM" id="SSF52091">
    <property type="entry name" value="SpoIIaa-like"/>
    <property type="match status" value="1"/>
</dbReference>
<evidence type="ECO:0000256" key="1">
    <source>
        <dbReference type="SAM" id="MobiDB-lite"/>
    </source>
</evidence>
<feature type="compositionally biased region" description="Low complexity" evidence="1">
    <location>
        <begin position="126"/>
        <end position="138"/>
    </location>
</feature>
<dbReference type="Gene3D" id="3.30.750.24">
    <property type="entry name" value="STAS domain"/>
    <property type="match status" value="1"/>
</dbReference>
<dbReference type="Pfam" id="PF13466">
    <property type="entry name" value="STAS_2"/>
    <property type="match status" value="1"/>
</dbReference>
<feature type="domain" description="STAS" evidence="2">
    <location>
        <begin position="1"/>
        <end position="88"/>
    </location>
</feature>
<dbReference type="AlphaFoldDB" id="A0A9X0XGJ4"/>
<proteinExistence type="predicted"/>
<evidence type="ECO:0000313" key="3">
    <source>
        <dbReference type="EMBL" id="MBL0719120.1"/>
    </source>
</evidence>
<reference evidence="3 4" key="1">
    <citation type="submission" date="2021-01" db="EMBL/GenBank/DDBJ databases">
        <title>Piscinibacter sp. Jin2 Genome sequencing and assembly.</title>
        <authorList>
            <person name="Kim I."/>
        </authorList>
    </citation>
    <scope>NUCLEOTIDE SEQUENCE [LARGE SCALE GENOMIC DNA]</scope>
    <source>
        <strain evidence="3 4">Jin2</strain>
    </source>
</reference>
<evidence type="ECO:0000259" key="2">
    <source>
        <dbReference type="PROSITE" id="PS50801"/>
    </source>
</evidence>
<evidence type="ECO:0000313" key="4">
    <source>
        <dbReference type="Proteomes" id="UP000643207"/>
    </source>
</evidence>
<keyword evidence="4" id="KW-1185">Reference proteome</keyword>
<feature type="compositionally biased region" description="Low complexity" evidence="1">
    <location>
        <begin position="154"/>
        <end position="167"/>
    </location>
</feature>